<keyword evidence="2" id="KW-1185">Reference proteome</keyword>
<proteinExistence type="predicted"/>
<evidence type="ECO:0000313" key="1">
    <source>
        <dbReference type="EMBL" id="TFK17904.1"/>
    </source>
</evidence>
<dbReference type="Proteomes" id="UP000307440">
    <property type="component" value="Unassembled WGS sequence"/>
</dbReference>
<dbReference type="EMBL" id="ML210451">
    <property type="protein sequence ID" value="TFK17904.1"/>
    <property type="molecule type" value="Genomic_DNA"/>
</dbReference>
<organism evidence="1 2">
    <name type="scientific">Coprinopsis marcescibilis</name>
    <name type="common">Agaric fungus</name>
    <name type="synonym">Psathyrella marcescibilis</name>
    <dbReference type="NCBI Taxonomy" id="230819"/>
    <lineage>
        <taxon>Eukaryota</taxon>
        <taxon>Fungi</taxon>
        <taxon>Dikarya</taxon>
        <taxon>Basidiomycota</taxon>
        <taxon>Agaricomycotina</taxon>
        <taxon>Agaricomycetes</taxon>
        <taxon>Agaricomycetidae</taxon>
        <taxon>Agaricales</taxon>
        <taxon>Agaricineae</taxon>
        <taxon>Psathyrellaceae</taxon>
        <taxon>Coprinopsis</taxon>
    </lineage>
</organism>
<dbReference type="AlphaFoldDB" id="A0A5C3KD73"/>
<protein>
    <submittedName>
        <fullName evidence="1">Uncharacterized protein</fullName>
    </submittedName>
</protein>
<name>A0A5C3KD73_COPMA</name>
<gene>
    <name evidence="1" type="ORF">FA15DRAFT_675720</name>
</gene>
<accession>A0A5C3KD73</accession>
<reference evidence="1 2" key="1">
    <citation type="journal article" date="2019" name="Nat. Ecol. Evol.">
        <title>Megaphylogeny resolves global patterns of mushroom evolution.</title>
        <authorList>
            <person name="Varga T."/>
            <person name="Krizsan K."/>
            <person name="Foldi C."/>
            <person name="Dima B."/>
            <person name="Sanchez-Garcia M."/>
            <person name="Sanchez-Ramirez S."/>
            <person name="Szollosi G.J."/>
            <person name="Szarkandi J.G."/>
            <person name="Papp V."/>
            <person name="Albert L."/>
            <person name="Andreopoulos W."/>
            <person name="Angelini C."/>
            <person name="Antonin V."/>
            <person name="Barry K.W."/>
            <person name="Bougher N.L."/>
            <person name="Buchanan P."/>
            <person name="Buyck B."/>
            <person name="Bense V."/>
            <person name="Catcheside P."/>
            <person name="Chovatia M."/>
            <person name="Cooper J."/>
            <person name="Damon W."/>
            <person name="Desjardin D."/>
            <person name="Finy P."/>
            <person name="Geml J."/>
            <person name="Haridas S."/>
            <person name="Hughes K."/>
            <person name="Justo A."/>
            <person name="Karasinski D."/>
            <person name="Kautmanova I."/>
            <person name="Kiss B."/>
            <person name="Kocsube S."/>
            <person name="Kotiranta H."/>
            <person name="LaButti K.M."/>
            <person name="Lechner B.E."/>
            <person name="Liimatainen K."/>
            <person name="Lipzen A."/>
            <person name="Lukacs Z."/>
            <person name="Mihaltcheva S."/>
            <person name="Morgado L.N."/>
            <person name="Niskanen T."/>
            <person name="Noordeloos M.E."/>
            <person name="Ohm R.A."/>
            <person name="Ortiz-Santana B."/>
            <person name="Ovrebo C."/>
            <person name="Racz N."/>
            <person name="Riley R."/>
            <person name="Savchenko A."/>
            <person name="Shiryaev A."/>
            <person name="Soop K."/>
            <person name="Spirin V."/>
            <person name="Szebenyi C."/>
            <person name="Tomsovsky M."/>
            <person name="Tulloss R.E."/>
            <person name="Uehling J."/>
            <person name="Grigoriev I.V."/>
            <person name="Vagvolgyi C."/>
            <person name="Papp T."/>
            <person name="Martin F.M."/>
            <person name="Miettinen O."/>
            <person name="Hibbett D.S."/>
            <person name="Nagy L.G."/>
        </authorList>
    </citation>
    <scope>NUCLEOTIDE SEQUENCE [LARGE SCALE GENOMIC DNA]</scope>
    <source>
        <strain evidence="1 2">CBS 121175</strain>
    </source>
</reference>
<evidence type="ECO:0000313" key="2">
    <source>
        <dbReference type="Proteomes" id="UP000307440"/>
    </source>
</evidence>
<sequence length="113" mass="11325">LKILEEETDAPLVNRLAPESGLASCGSGAAKMAVGLMERGSIPASGVLGEAVHEELALEDGEGEASGGITWAGGLSARKPGCAEQGCRETAGVGDSFEAIGAPQSVQRSPSYP</sequence>
<feature type="non-terminal residue" evidence="1">
    <location>
        <position position="1"/>
    </location>
</feature>